<dbReference type="PRINTS" id="PR00723">
    <property type="entry name" value="SUBTILISIN"/>
</dbReference>
<dbReference type="InterPro" id="IPR000209">
    <property type="entry name" value="Peptidase_S8/S53_dom"/>
</dbReference>
<comment type="similarity">
    <text evidence="1 5">Belongs to the peptidase S8 family.</text>
</comment>
<accession>A0A934NDL0</accession>
<dbReference type="RefSeq" id="WP_338182704.1">
    <property type="nucleotide sequence ID" value="NZ_JAEKNQ010000064.1"/>
</dbReference>
<dbReference type="PANTHER" id="PTHR43806">
    <property type="entry name" value="PEPTIDASE S8"/>
    <property type="match status" value="1"/>
</dbReference>
<dbReference type="EMBL" id="JAEKNQ010000064">
    <property type="protein sequence ID" value="MBJ7604686.1"/>
    <property type="molecule type" value="Genomic_DNA"/>
</dbReference>
<keyword evidence="2" id="KW-0645">Protease</keyword>
<protein>
    <submittedName>
        <fullName evidence="7">S8 family serine peptidase</fullName>
    </submittedName>
</protein>
<dbReference type="Proteomes" id="UP000620075">
    <property type="component" value="Unassembled WGS sequence"/>
</dbReference>
<evidence type="ECO:0000256" key="4">
    <source>
        <dbReference type="ARBA" id="ARBA00022825"/>
    </source>
</evidence>
<dbReference type="InterPro" id="IPR050131">
    <property type="entry name" value="Peptidase_S8_subtilisin-like"/>
</dbReference>
<evidence type="ECO:0000256" key="3">
    <source>
        <dbReference type="ARBA" id="ARBA00022801"/>
    </source>
</evidence>
<dbReference type="Pfam" id="PF00082">
    <property type="entry name" value="Peptidase_S8"/>
    <property type="match status" value="1"/>
</dbReference>
<dbReference type="GO" id="GO:0004252">
    <property type="term" value="F:serine-type endopeptidase activity"/>
    <property type="evidence" value="ECO:0007669"/>
    <property type="project" value="InterPro"/>
</dbReference>
<evidence type="ECO:0000256" key="1">
    <source>
        <dbReference type="ARBA" id="ARBA00011073"/>
    </source>
</evidence>
<evidence type="ECO:0000259" key="6">
    <source>
        <dbReference type="Pfam" id="PF00082"/>
    </source>
</evidence>
<dbReference type="InterPro" id="IPR023828">
    <property type="entry name" value="Peptidase_S8_Ser-AS"/>
</dbReference>
<dbReference type="PROSITE" id="PS00138">
    <property type="entry name" value="SUBTILASE_SER"/>
    <property type="match status" value="1"/>
</dbReference>
<sequence>MGQVHAQNVKSVHIFNAVAAKITKAEGARLAARPEVQPVVPDLPIPQRLPVEKAAAQSAATTPNALQTVCPPNPAVPLLEPEALQLMHVENQPGDTQPAAHDLASGAGVTVAFIADGLDIKNPEFQRTGRSIFVDYQDFSGEGTNAPTDAREAFGDAGSIAAQGNQRYDLSQIVNPAHPLPPGCNIKIKGVAPGVNLVGLKTFGEHTEAFNSYFLQAIEYAVSVDHVNVINESFGANVYPDKANDPIALANTAAVAAGVTVVVSSGDAGLTNTIGTPSDAPGVIGVGASTQFQLYKQTSSYATSLSAGGWVSDQISTINSAGFTQFGPQTVDLVAPGDLGWSVCTADLSKYTGCSDFRYGQPTKPVAVQAFGGTSESAPLVAGEAALVIQAYRQSHGGANPTPALIKQIITGSADDLGVVASEQSAGRANAYRAVQTALSVRDSNGSPAGQGDGVIPTPTRLISTANAGTDRNFNLKVTHTSNQVQTVSAAVRTLNPALVSQDTGSVNLTVGTSPTFIDERGRPVSYVQHTFSVPANVQRPNGDIAWNDQAKPNSIVRLTVFDPAGRVVAYTLPQGATAGFGHVDVHDPVPGTWTAIISTLNPANAYSGAVNFSFSTQRFEVGGSVTPASQLVQPGQTAAFTLHVALPASPGDLAASVVLNHGGTTSTVPITLRALVPINGQGGSFSGAFTGGNGRPIFGSQVFTYQFDVPRGRSVLNLAVKLQDAGYNLQGLLVTPSGQPINVETTGVPIGPNTVITSTMQFFQDNPAPGRWTAILLLNGPIAGNLREPFTAQITFSGPPVTATGVPNSAGKVLPKGRAATASITINNTGNSTKDFFIDPRLQDLGILPITSLNPTVVQMPTPTTGPASSVPAFLVPTHSSILAVGASSTVPIDMDVSYNTGAPDVQAFSIGNQALDLILAPQLAPGLWFAAPTEKGPFGPNAAPTATANTGAVVLANQFDTAVTSTSGDYWLTSQELAAPYTPLTLAPGASGTITVTITPKAAVGTVVRGFLDVDTFNSITFSGDQVTSIPYTYRVG</sequence>
<dbReference type="GO" id="GO:0006508">
    <property type="term" value="P:proteolysis"/>
    <property type="evidence" value="ECO:0007669"/>
    <property type="project" value="UniProtKB-KW"/>
</dbReference>
<name>A0A934NDL0_9BACT</name>
<evidence type="ECO:0000313" key="8">
    <source>
        <dbReference type="Proteomes" id="UP000620075"/>
    </source>
</evidence>
<feature type="domain" description="Peptidase S8/S53" evidence="6">
    <location>
        <begin position="106"/>
        <end position="426"/>
    </location>
</feature>
<evidence type="ECO:0000313" key="7">
    <source>
        <dbReference type="EMBL" id="MBJ7604686.1"/>
    </source>
</evidence>
<dbReference type="InterPro" id="IPR036852">
    <property type="entry name" value="Peptidase_S8/S53_dom_sf"/>
</dbReference>
<gene>
    <name evidence="7" type="ORF">JF888_16145</name>
</gene>
<dbReference type="InterPro" id="IPR015500">
    <property type="entry name" value="Peptidase_S8_subtilisin-rel"/>
</dbReference>
<evidence type="ECO:0000256" key="2">
    <source>
        <dbReference type="ARBA" id="ARBA00022670"/>
    </source>
</evidence>
<keyword evidence="3" id="KW-0378">Hydrolase</keyword>
<dbReference type="Gene3D" id="3.40.50.200">
    <property type="entry name" value="Peptidase S8/S53 domain"/>
    <property type="match status" value="1"/>
</dbReference>
<organism evidence="7 8">
    <name type="scientific">Candidatus Dormiibacter inghamiae</name>
    <dbReference type="NCBI Taxonomy" id="3127013"/>
    <lineage>
        <taxon>Bacteria</taxon>
        <taxon>Bacillati</taxon>
        <taxon>Candidatus Dormiibacterota</taxon>
        <taxon>Candidatus Dormibacteria</taxon>
        <taxon>Candidatus Dormibacterales</taxon>
        <taxon>Candidatus Dormibacteraceae</taxon>
        <taxon>Candidatus Dormiibacter</taxon>
    </lineage>
</organism>
<dbReference type="PANTHER" id="PTHR43806:SF11">
    <property type="entry name" value="CEREVISIN-RELATED"/>
    <property type="match status" value="1"/>
</dbReference>
<comment type="caution">
    <text evidence="5">Lacks conserved residue(s) required for the propagation of feature annotation.</text>
</comment>
<proteinExistence type="inferred from homology"/>
<comment type="caution">
    <text evidence="7">The sequence shown here is derived from an EMBL/GenBank/DDBJ whole genome shotgun (WGS) entry which is preliminary data.</text>
</comment>
<dbReference type="PROSITE" id="PS51892">
    <property type="entry name" value="SUBTILASE"/>
    <property type="match status" value="1"/>
</dbReference>
<reference evidence="7 8" key="1">
    <citation type="submission" date="2020-10" db="EMBL/GenBank/DDBJ databases">
        <title>Ca. Dormibacterota MAGs.</title>
        <authorList>
            <person name="Montgomery K."/>
        </authorList>
    </citation>
    <scope>NUCLEOTIDE SEQUENCE [LARGE SCALE GENOMIC DNA]</scope>
    <source>
        <strain evidence="7">SC8811_S16_3</strain>
    </source>
</reference>
<evidence type="ECO:0000256" key="5">
    <source>
        <dbReference type="PROSITE-ProRule" id="PRU01240"/>
    </source>
</evidence>
<dbReference type="AlphaFoldDB" id="A0A934NDL0"/>
<dbReference type="SUPFAM" id="SSF52743">
    <property type="entry name" value="Subtilisin-like"/>
    <property type="match status" value="1"/>
</dbReference>
<keyword evidence="4" id="KW-0720">Serine protease</keyword>